<evidence type="ECO:0000313" key="2">
    <source>
        <dbReference type="EMBL" id="CAI5448784.1"/>
    </source>
</evidence>
<feature type="transmembrane region" description="Helical" evidence="1">
    <location>
        <begin position="202"/>
        <end position="228"/>
    </location>
</feature>
<dbReference type="PANTHER" id="PTHR23021:SF76">
    <property type="entry name" value="SERPENTINE RECEPTOR, CLASS T"/>
    <property type="match status" value="1"/>
</dbReference>
<dbReference type="Proteomes" id="UP001152747">
    <property type="component" value="Unassembled WGS sequence"/>
</dbReference>
<name>A0A9P1IR15_9PELO</name>
<organism evidence="2 3">
    <name type="scientific">Caenorhabditis angaria</name>
    <dbReference type="NCBI Taxonomy" id="860376"/>
    <lineage>
        <taxon>Eukaryota</taxon>
        <taxon>Metazoa</taxon>
        <taxon>Ecdysozoa</taxon>
        <taxon>Nematoda</taxon>
        <taxon>Chromadorea</taxon>
        <taxon>Rhabditida</taxon>
        <taxon>Rhabditina</taxon>
        <taxon>Rhabditomorpha</taxon>
        <taxon>Rhabditoidea</taxon>
        <taxon>Rhabditidae</taxon>
        <taxon>Peloderinae</taxon>
        <taxon>Caenorhabditis</taxon>
    </lineage>
</organism>
<feature type="transmembrane region" description="Helical" evidence="1">
    <location>
        <begin position="278"/>
        <end position="301"/>
    </location>
</feature>
<dbReference type="EMBL" id="CANHGI010000004">
    <property type="protein sequence ID" value="CAI5448784.1"/>
    <property type="molecule type" value="Genomic_DNA"/>
</dbReference>
<feature type="transmembrane region" description="Helical" evidence="1">
    <location>
        <begin position="79"/>
        <end position="103"/>
    </location>
</feature>
<evidence type="ECO:0000256" key="1">
    <source>
        <dbReference type="SAM" id="Phobius"/>
    </source>
</evidence>
<dbReference type="Gene3D" id="1.20.1070.10">
    <property type="entry name" value="Rhodopsin 7-helix transmembrane proteins"/>
    <property type="match status" value="1"/>
</dbReference>
<comment type="caution">
    <text evidence="2">The sequence shown here is derived from an EMBL/GenBank/DDBJ whole genome shotgun (WGS) entry which is preliminary data.</text>
</comment>
<evidence type="ECO:0000313" key="3">
    <source>
        <dbReference type="Proteomes" id="UP001152747"/>
    </source>
</evidence>
<dbReference type="InterPro" id="IPR019425">
    <property type="entry name" value="7TM_GPCR_serpentine_rcpt_Srt"/>
</dbReference>
<keyword evidence="3" id="KW-1185">Reference proteome</keyword>
<gene>
    <name evidence="2" type="ORF">CAMP_LOCUS11421</name>
</gene>
<proteinExistence type="predicted"/>
<feature type="transmembrane region" description="Helical" evidence="1">
    <location>
        <begin position="115"/>
        <end position="138"/>
    </location>
</feature>
<keyword evidence="1" id="KW-1133">Transmembrane helix</keyword>
<protein>
    <submittedName>
        <fullName evidence="2">Uncharacterized protein</fullName>
    </submittedName>
</protein>
<accession>A0A9P1IR15</accession>
<feature type="transmembrane region" description="Helical" evidence="1">
    <location>
        <begin position="159"/>
        <end position="182"/>
    </location>
</feature>
<reference evidence="2" key="1">
    <citation type="submission" date="2022-11" db="EMBL/GenBank/DDBJ databases">
        <authorList>
            <person name="Kikuchi T."/>
        </authorList>
    </citation>
    <scope>NUCLEOTIDE SEQUENCE</scope>
    <source>
        <strain evidence="2">PS1010</strain>
    </source>
</reference>
<dbReference type="AlphaFoldDB" id="A0A9P1IR15"/>
<feature type="transmembrane region" description="Helical" evidence="1">
    <location>
        <begin position="249"/>
        <end position="272"/>
    </location>
</feature>
<dbReference type="SUPFAM" id="SSF81321">
    <property type="entry name" value="Family A G protein-coupled receptor-like"/>
    <property type="match status" value="1"/>
</dbReference>
<dbReference type="PANTHER" id="PTHR23021">
    <property type="entry name" value="SERPENTINE RECEPTOR, CLASS T"/>
    <property type="match status" value="1"/>
</dbReference>
<dbReference type="OrthoDB" id="5842676at2759"/>
<sequence length="354" mass="39849">MSVEPHDLEMSLNYFIRNGFELHPYFYNCTGVDSYALGVPRPFIGTYFLTVGIVLLMIYLPCLFVMGRSDLMKSSCYKIMFYLGIMDISCITVNSVATGWLAIQGATFCSYPKFIYVMGAIGCGFWMGSCATCILLALNRCCDINQNFKIRKMFVGNNIYIVMLVPLSYTIYSTFFIKPVAFNSNYVSWFFNPFIPGMNGEYYVNIAHTINNCCVSLTTTTLYVLLCCSLLHKSRHSSSEALSKTQRQIFIQSILICSINAIAAYIYVYMQFIPPPPFVVLIGQLAWQCAHGSVCIVYITMNRTIRRGVFKLFCPQNLQSHLNMKTTTITTEVRPVSKVITSVAATATSSEAVF</sequence>
<keyword evidence="1" id="KW-0812">Transmembrane</keyword>
<dbReference type="Pfam" id="PF10321">
    <property type="entry name" value="7TM_GPCR_Srt"/>
    <property type="match status" value="1"/>
</dbReference>
<keyword evidence="1" id="KW-0472">Membrane</keyword>
<feature type="transmembrane region" description="Helical" evidence="1">
    <location>
        <begin position="44"/>
        <end position="67"/>
    </location>
</feature>